<reference evidence="1" key="1">
    <citation type="submission" date="2022-01" db="EMBL/GenBank/DDBJ databases">
        <authorList>
            <person name="King R."/>
        </authorList>
    </citation>
    <scope>NUCLEOTIDE SEQUENCE</scope>
</reference>
<proteinExistence type="predicted"/>
<organism evidence="1 2">
    <name type="scientific">Chironomus riparius</name>
    <dbReference type="NCBI Taxonomy" id="315576"/>
    <lineage>
        <taxon>Eukaryota</taxon>
        <taxon>Metazoa</taxon>
        <taxon>Ecdysozoa</taxon>
        <taxon>Arthropoda</taxon>
        <taxon>Hexapoda</taxon>
        <taxon>Insecta</taxon>
        <taxon>Pterygota</taxon>
        <taxon>Neoptera</taxon>
        <taxon>Endopterygota</taxon>
        <taxon>Diptera</taxon>
        <taxon>Nematocera</taxon>
        <taxon>Chironomoidea</taxon>
        <taxon>Chironomidae</taxon>
        <taxon>Chironominae</taxon>
        <taxon>Chironomus</taxon>
    </lineage>
</organism>
<reference evidence="1" key="2">
    <citation type="submission" date="2022-10" db="EMBL/GenBank/DDBJ databases">
        <authorList>
            <consortium name="ENA_rothamsted_submissions"/>
            <consortium name="culmorum"/>
            <person name="King R."/>
        </authorList>
    </citation>
    <scope>NUCLEOTIDE SEQUENCE</scope>
</reference>
<sequence length="29" mass="3649">MPHETFFNARFFIEYTYEHSQRAYTHIVL</sequence>
<evidence type="ECO:0000313" key="1">
    <source>
        <dbReference type="EMBL" id="CAG9799216.1"/>
    </source>
</evidence>
<name>A0A9N9WKN3_9DIPT</name>
<accession>A0A9N9WKN3</accession>
<dbReference type="AlphaFoldDB" id="A0A9N9WKN3"/>
<keyword evidence="2" id="KW-1185">Reference proteome</keyword>
<dbReference type="Proteomes" id="UP001153620">
    <property type="component" value="Chromosome 1"/>
</dbReference>
<evidence type="ECO:0000313" key="2">
    <source>
        <dbReference type="Proteomes" id="UP001153620"/>
    </source>
</evidence>
<protein>
    <submittedName>
        <fullName evidence="1">Uncharacterized protein</fullName>
    </submittedName>
</protein>
<gene>
    <name evidence="1" type="ORF">CHIRRI_LOCUS2185</name>
</gene>
<dbReference type="EMBL" id="OU895877">
    <property type="protein sequence ID" value="CAG9799216.1"/>
    <property type="molecule type" value="Genomic_DNA"/>
</dbReference>